<protein>
    <submittedName>
        <fullName evidence="2">Uncharacterized protein</fullName>
    </submittedName>
</protein>
<proteinExistence type="predicted"/>
<dbReference type="AlphaFoldDB" id="C0FUR5"/>
<feature type="transmembrane region" description="Helical" evidence="1">
    <location>
        <begin position="33"/>
        <end position="66"/>
    </location>
</feature>
<keyword evidence="1" id="KW-1133">Transmembrane helix</keyword>
<dbReference type="RefSeq" id="WP_007886740.1">
    <property type="nucleotide sequence ID" value="NZ_ACFY01000095.1"/>
</dbReference>
<keyword evidence="1" id="KW-0812">Transmembrane</keyword>
<gene>
    <name evidence="2" type="ORF">ROSEINA2194_02486</name>
</gene>
<evidence type="ECO:0000256" key="1">
    <source>
        <dbReference type="SAM" id="Phobius"/>
    </source>
</evidence>
<organism evidence="2 3">
    <name type="scientific">Roseburia inulinivorans DSM 16841</name>
    <dbReference type="NCBI Taxonomy" id="622312"/>
    <lineage>
        <taxon>Bacteria</taxon>
        <taxon>Bacillati</taxon>
        <taxon>Bacillota</taxon>
        <taxon>Clostridia</taxon>
        <taxon>Lachnospirales</taxon>
        <taxon>Lachnospiraceae</taxon>
        <taxon>Roseburia</taxon>
    </lineage>
</organism>
<keyword evidence="1" id="KW-0472">Membrane</keyword>
<dbReference type="eggNOG" id="ENOG503368Z">
    <property type="taxonomic scope" value="Bacteria"/>
</dbReference>
<evidence type="ECO:0000313" key="2">
    <source>
        <dbReference type="EMBL" id="EEG93694.1"/>
    </source>
</evidence>
<accession>C0FUR5</accession>
<dbReference type="GeneID" id="75162806"/>
<comment type="caution">
    <text evidence="2">The sequence shown here is derived from an EMBL/GenBank/DDBJ whole genome shotgun (WGS) entry which is preliminary data.</text>
</comment>
<reference evidence="2 3" key="2">
    <citation type="submission" date="2009-03" db="EMBL/GenBank/DDBJ databases">
        <title>Draft genome sequence of Roseburia inulinivorans (DSM 16841).</title>
        <authorList>
            <person name="Sudarsanam P."/>
            <person name="Ley R."/>
            <person name="Guruge J."/>
            <person name="Turnbaugh P.J."/>
            <person name="Mahowald M."/>
            <person name="Liep D."/>
            <person name="Gordon J."/>
        </authorList>
    </citation>
    <scope>NUCLEOTIDE SEQUENCE [LARGE SCALE GENOMIC DNA]</scope>
    <source>
        <strain evidence="2 3">DSM 16841</strain>
    </source>
</reference>
<name>C0FUR5_9FIRM</name>
<dbReference type="EMBL" id="ACFY01000095">
    <property type="protein sequence ID" value="EEG93694.1"/>
    <property type="molecule type" value="Genomic_DNA"/>
</dbReference>
<sequence length="73" mass="7962">MNMLTFLFIVLMLGVFGKLLVFAIKATWSITKIIVNIVFLPLVIIGLFVSGLAYAALIVLAIVGIVSLIKDHM</sequence>
<evidence type="ECO:0000313" key="3">
    <source>
        <dbReference type="Proteomes" id="UP000003561"/>
    </source>
</evidence>
<reference evidence="2 3" key="1">
    <citation type="submission" date="2009-02" db="EMBL/GenBank/DDBJ databases">
        <authorList>
            <person name="Fulton L."/>
            <person name="Clifton S."/>
            <person name="Fulton B."/>
            <person name="Xu J."/>
            <person name="Minx P."/>
            <person name="Pepin K.H."/>
            <person name="Johnson M."/>
            <person name="Bhonagiri V."/>
            <person name="Nash W.E."/>
            <person name="Mardis E.R."/>
            <person name="Wilson R.K."/>
        </authorList>
    </citation>
    <scope>NUCLEOTIDE SEQUENCE [LARGE SCALE GENOMIC DNA]</scope>
    <source>
        <strain evidence="2 3">DSM 16841</strain>
    </source>
</reference>
<dbReference type="Proteomes" id="UP000003561">
    <property type="component" value="Unassembled WGS sequence"/>
</dbReference>